<feature type="compositionally biased region" description="Low complexity" evidence="2">
    <location>
        <begin position="1"/>
        <end position="14"/>
    </location>
</feature>
<comment type="caution">
    <text evidence="3">The sequence shown here is derived from an EMBL/GenBank/DDBJ whole genome shotgun (WGS) entry which is preliminary data.</text>
</comment>
<feature type="region of interest" description="Disordered" evidence="2">
    <location>
        <begin position="114"/>
        <end position="154"/>
    </location>
</feature>
<feature type="compositionally biased region" description="Pro residues" evidence="2">
    <location>
        <begin position="47"/>
        <end position="59"/>
    </location>
</feature>
<evidence type="ECO:0000256" key="2">
    <source>
        <dbReference type="SAM" id="MobiDB-lite"/>
    </source>
</evidence>
<evidence type="ECO:0000256" key="1">
    <source>
        <dbReference type="SAM" id="Coils"/>
    </source>
</evidence>
<dbReference type="InParanoid" id="A0A151GIX1"/>
<gene>
    <name evidence="3" type="ORF">DCS_04054</name>
</gene>
<evidence type="ECO:0000313" key="3">
    <source>
        <dbReference type="EMBL" id="KYK57047.1"/>
    </source>
</evidence>
<protein>
    <submittedName>
        <fullName evidence="3">Uncharacterized protein</fullName>
    </submittedName>
</protein>
<dbReference type="EMBL" id="LAYC01000002">
    <property type="protein sequence ID" value="KYK57047.1"/>
    <property type="molecule type" value="Genomic_DNA"/>
</dbReference>
<dbReference type="RefSeq" id="XP_040656399.1">
    <property type="nucleotide sequence ID" value="XM_040801366.1"/>
</dbReference>
<dbReference type="GeneID" id="63716697"/>
<name>A0A151GIX1_DRECN</name>
<feature type="region of interest" description="Disordered" evidence="2">
    <location>
        <begin position="1"/>
        <end position="62"/>
    </location>
</feature>
<feature type="region of interest" description="Disordered" evidence="2">
    <location>
        <begin position="373"/>
        <end position="393"/>
    </location>
</feature>
<organism evidence="3 4">
    <name type="scientific">Drechmeria coniospora</name>
    <name type="common">Nematophagous fungus</name>
    <name type="synonym">Meria coniospora</name>
    <dbReference type="NCBI Taxonomy" id="98403"/>
    <lineage>
        <taxon>Eukaryota</taxon>
        <taxon>Fungi</taxon>
        <taxon>Dikarya</taxon>
        <taxon>Ascomycota</taxon>
        <taxon>Pezizomycotina</taxon>
        <taxon>Sordariomycetes</taxon>
        <taxon>Hypocreomycetidae</taxon>
        <taxon>Hypocreales</taxon>
        <taxon>Ophiocordycipitaceae</taxon>
        <taxon>Drechmeria</taxon>
    </lineage>
</organism>
<dbReference type="Proteomes" id="UP000076580">
    <property type="component" value="Chromosome 02"/>
</dbReference>
<feature type="region of interest" description="Disordered" evidence="2">
    <location>
        <begin position="589"/>
        <end position="612"/>
    </location>
</feature>
<sequence>MPWPSSPSIHSSSPVLDPDGGEFSDDAVPPQERKVLDIAVKQTSEPNPWPARFPPPPPSVMAEDGRAVCFGYDVNPPPPPQPLPLPPTHLVHTQGQRSSEKGCASRRLPLPLRFPSRSSVHSPRRQCQWKDGNARGRHQANQCSDGPQLVSSTDSPNIIMRTTTWSSESSSESDGLLYRISRQFPPQFPAPASSHASILRSRSVATNRITAWVSQYENLQSIRETRRMATHPFPPSVDAGSAGDNSSFSGASSYAEVQLLWTRLKERRSKVGRIKTQMAQKRQELRQLRYRKDKADNEFMNVFRPVLARSAGYFQISVQELNSHVADMQDLRDEYHSQEEEYETLELLMDVEERELSALETTFFSLLAAGRTNSERVSPSGSNASESAKDNLPSEMPFELTGISADRALEDVHPLYLQLTRAVAYRQNAKEEYEDLLLLKKQYEYEADVQTKLGKGATNDTDEFLDEFPTEEARMKADVVKLGQRVDRLKRLCEDKKIMREHMSIGMVYALDPSIKFDDVQLDDLDAAADGFGWRQRGLCQPVAAPPTKTVASARTAVAFDLCLDPVLPYSEPLAVAVRRLAPLVARQHDGHNGRCSSDEEDQHRPRPLISA</sequence>
<feature type="coiled-coil region" evidence="1">
    <location>
        <begin position="278"/>
        <end position="362"/>
    </location>
</feature>
<accession>A0A151GIX1</accession>
<keyword evidence="4" id="KW-1185">Reference proteome</keyword>
<dbReference type="STRING" id="98403.A0A151GIX1"/>
<keyword evidence="1" id="KW-0175">Coiled coil</keyword>
<dbReference type="AlphaFoldDB" id="A0A151GIX1"/>
<feature type="compositionally biased region" description="Polar residues" evidence="2">
    <location>
        <begin position="373"/>
        <end position="386"/>
    </location>
</feature>
<feature type="compositionally biased region" description="Polar residues" evidence="2">
    <location>
        <begin position="139"/>
        <end position="154"/>
    </location>
</feature>
<reference evidence="3 4" key="1">
    <citation type="journal article" date="2016" name="Sci. Rep.">
        <title>Insights into Adaptations to a Near-Obligate Nematode Endoparasitic Lifestyle from the Finished Genome of Drechmeria coniospora.</title>
        <authorList>
            <person name="Zhang L."/>
            <person name="Zhou Z."/>
            <person name="Guo Q."/>
            <person name="Fokkens L."/>
            <person name="Miskei M."/>
            <person name="Pocsi I."/>
            <person name="Zhang W."/>
            <person name="Chen M."/>
            <person name="Wang L."/>
            <person name="Sun Y."/>
            <person name="Donzelli B.G."/>
            <person name="Gibson D.M."/>
            <person name="Nelson D.R."/>
            <person name="Luo J.G."/>
            <person name="Rep M."/>
            <person name="Liu H."/>
            <person name="Yang S."/>
            <person name="Wang J."/>
            <person name="Krasnoff S.B."/>
            <person name="Xu Y."/>
            <person name="Molnar I."/>
            <person name="Lin M."/>
        </authorList>
    </citation>
    <scope>NUCLEOTIDE SEQUENCE [LARGE SCALE GENOMIC DNA]</scope>
    <source>
        <strain evidence="3 4">ARSEF 6962</strain>
    </source>
</reference>
<evidence type="ECO:0000313" key="4">
    <source>
        <dbReference type="Proteomes" id="UP000076580"/>
    </source>
</evidence>
<proteinExistence type="predicted"/>